<evidence type="ECO:0000313" key="1">
    <source>
        <dbReference type="EMBL" id="HAR53355.1"/>
    </source>
</evidence>
<evidence type="ECO:0008006" key="3">
    <source>
        <dbReference type="Google" id="ProtNLM"/>
    </source>
</evidence>
<comment type="caution">
    <text evidence="1">The sequence shown here is derived from an EMBL/GenBank/DDBJ whole genome shotgun (WGS) entry which is preliminary data.</text>
</comment>
<dbReference type="InterPro" id="IPR007761">
    <property type="entry name" value="MtlR-like"/>
</dbReference>
<gene>
    <name evidence="1" type="ORF">DCS45_15985</name>
</gene>
<dbReference type="Gene3D" id="1.20.120.330">
    <property type="entry name" value="Nucleotidyltransferases domain 2"/>
    <property type="match status" value="1"/>
</dbReference>
<dbReference type="Proteomes" id="UP000264719">
    <property type="component" value="Unassembled WGS sequence"/>
</dbReference>
<evidence type="ECO:0000313" key="2">
    <source>
        <dbReference type="Proteomes" id="UP000264719"/>
    </source>
</evidence>
<name>A0A348WFP3_9RHOB</name>
<dbReference type="PANTHER" id="PTHR37941:SF1">
    <property type="entry name" value="FUMARASE E-RELATED"/>
    <property type="match status" value="1"/>
</dbReference>
<dbReference type="InterPro" id="IPR038026">
    <property type="entry name" value="MtlR-like_sf"/>
</dbReference>
<dbReference type="SUPFAM" id="SSF158668">
    <property type="entry name" value="MtlR-like"/>
    <property type="match status" value="1"/>
</dbReference>
<organism evidence="1 2">
    <name type="scientific">Roseovarius nubinhibens</name>
    <dbReference type="NCBI Taxonomy" id="314263"/>
    <lineage>
        <taxon>Bacteria</taxon>
        <taxon>Pseudomonadati</taxon>
        <taxon>Pseudomonadota</taxon>
        <taxon>Alphaproteobacteria</taxon>
        <taxon>Rhodobacterales</taxon>
        <taxon>Roseobacteraceae</taxon>
        <taxon>Roseovarius</taxon>
    </lineage>
</organism>
<dbReference type="GO" id="GO:0045892">
    <property type="term" value="P:negative regulation of DNA-templated transcription"/>
    <property type="evidence" value="ECO:0007669"/>
    <property type="project" value="TreeGrafter"/>
</dbReference>
<reference evidence="1 2" key="1">
    <citation type="journal article" date="2018" name="Nat. Biotechnol.">
        <title>A standardized bacterial taxonomy based on genome phylogeny substantially revises the tree of life.</title>
        <authorList>
            <person name="Parks D.H."/>
            <person name="Chuvochina M."/>
            <person name="Waite D.W."/>
            <person name="Rinke C."/>
            <person name="Skarshewski A."/>
            <person name="Chaumeil P.A."/>
            <person name="Hugenholtz P."/>
        </authorList>
    </citation>
    <scope>NUCLEOTIDE SEQUENCE [LARGE SCALE GENOMIC DNA]</scope>
    <source>
        <strain evidence="1">UBA9169</strain>
    </source>
</reference>
<protein>
    <recommendedName>
        <fullName evidence="3">Mannitol operon repressor</fullName>
    </recommendedName>
</protein>
<dbReference type="AlphaFoldDB" id="A0A348WFP3"/>
<proteinExistence type="predicted"/>
<dbReference type="EMBL" id="DMVW01000154">
    <property type="protein sequence ID" value="HAR53355.1"/>
    <property type="molecule type" value="Genomic_DNA"/>
</dbReference>
<sequence length="201" mass="22794">MVALLFFGDKDVPGGLFRIQGDENGDYEDFSELIEEIQRESDRGAAIVSAAVLEGVLEDLLKSSFQRNTHERNSFSSSGPISTFSAKISLSHSLGLISDPEYRDLEKIRRIRNDFAHVRKVSFETERIADRCRSLEFAGSDLSSVSVRSVFMANVLVLLFQLYERPDELRRLSPKLEVKRTVRHFHPSELRNPKSESSDGK</sequence>
<dbReference type="PANTHER" id="PTHR37941">
    <property type="entry name" value="FUMARASE E-RELATED"/>
    <property type="match status" value="1"/>
</dbReference>
<accession>A0A348WFP3</accession>